<reference evidence="2" key="1">
    <citation type="journal article" date="2015" name="Nature">
        <title>Complex archaea that bridge the gap between prokaryotes and eukaryotes.</title>
        <authorList>
            <person name="Spang A."/>
            <person name="Saw J.H."/>
            <person name="Jorgensen S.L."/>
            <person name="Zaremba-Niedzwiedzka K."/>
            <person name="Martijn J."/>
            <person name="Lind A.E."/>
            <person name="van Eijk R."/>
            <person name="Schleper C."/>
            <person name="Guy L."/>
            <person name="Ettema T.J."/>
        </authorList>
    </citation>
    <scope>NUCLEOTIDE SEQUENCE</scope>
</reference>
<evidence type="ECO:0000313" key="2">
    <source>
        <dbReference type="EMBL" id="KKK62739.1"/>
    </source>
</evidence>
<feature type="non-terminal residue" evidence="2">
    <location>
        <position position="1"/>
    </location>
</feature>
<feature type="region of interest" description="Disordered" evidence="1">
    <location>
        <begin position="49"/>
        <end position="84"/>
    </location>
</feature>
<organism evidence="2">
    <name type="scientific">marine sediment metagenome</name>
    <dbReference type="NCBI Taxonomy" id="412755"/>
    <lineage>
        <taxon>unclassified sequences</taxon>
        <taxon>metagenomes</taxon>
        <taxon>ecological metagenomes</taxon>
    </lineage>
</organism>
<feature type="compositionally biased region" description="Basic and acidic residues" evidence="1">
    <location>
        <begin position="57"/>
        <end position="68"/>
    </location>
</feature>
<protein>
    <submittedName>
        <fullName evidence="2">Uncharacterized protein</fullName>
    </submittedName>
</protein>
<name>A0A0F8Z8J0_9ZZZZ</name>
<dbReference type="AlphaFoldDB" id="A0A0F8Z8J0"/>
<evidence type="ECO:0000256" key="1">
    <source>
        <dbReference type="SAM" id="MobiDB-lite"/>
    </source>
</evidence>
<proteinExistence type="predicted"/>
<sequence>KQKYPDFENIVTSENIEKLKQEDPELEKLIMLSNNPYERTYKEIKRSDFYRSTQVNKESEEKIAENSKKPISSNSFGKSRPLSYANDYAKGDASLMEEMQKYRGGSL</sequence>
<gene>
    <name evidence="2" type="ORF">LCGC14_3001330</name>
</gene>
<accession>A0A0F8Z8J0</accession>
<dbReference type="EMBL" id="LAZR01061852">
    <property type="protein sequence ID" value="KKK62739.1"/>
    <property type="molecule type" value="Genomic_DNA"/>
</dbReference>
<comment type="caution">
    <text evidence="2">The sequence shown here is derived from an EMBL/GenBank/DDBJ whole genome shotgun (WGS) entry which is preliminary data.</text>
</comment>